<dbReference type="InterPro" id="IPR035987">
    <property type="entry name" value="Ribosomal_uS8_sf"/>
</dbReference>
<comment type="subunit">
    <text evidence="5">Part of the 30S ribosomal subunit. Contacts proteins S5 and S12.</text>
</comment>
<dbReference type="Proteomes" id="UP000727962">
    <property type="component" value="Unassembled WGS sequence"/>
</dbReference>
<evidence type="ECO:0000256" key="5">
    <source>
        <dbReference type="HAMAP-Rule" id="MF_01302"/>
    </source>
</evidence>
<keyword evidence="5" id="KW-0694">RNA-binding</keyword>
<dbReference type="GO" id="GO:0006412">
    <property type="term" value="P:translation"/>
    <property type="evidence" value="ECO:0007669"/>
    <property type="project" value="UniProtKB-UniRule"/>
</dbReference>
<evidence type="ECO:0000256" key="2">
    <source>
        <dbReference type="ARBA" id="ARBA00022980"/>
    </source>
</evidence>
<dbReference type="GO" id="GO:0019843">
    <property type="term" value="F:rRNA binding"/>
    <property type="evidence" value="ECO:0007669"/>
    <property type="project" value="UniProtKB-UniRule"/>
</dbReference>
<dbReference type="Pfam" id="PF00410">
    <property type="entry name" value="Ribosomal_S8"/>
    <property type="match status" value="1"/>
</dbReference>
<comment type="caution">
    <text evidence="6">The sequence shown here is derived from an EMBL/GenBank/DDBJ whole genome shotgun (WGS) entry which is preliminary data.</text>
</comment>
<keyword evidence="5" id="KW-0699">rRNA-binding</keyword>
<dbReference type="EMBL" id="JACOSL010000019">
    <property type="protein sequence ID" value="MBI1756006.1"/>
    <property type="molecule type" value="Genomic_DNA"/>
</dbReference>
<dbReference type="Gene3D" id="3.30.1490.10">
    <property type="match status" value="1"/>
</dbReference>
<evidence type="ECO:0000256" key="3">
    <source>
        <dbReference type="ARBA" id="ARBA00023274"/>
    </source>
</evidence>
<dbReference type="FunFam" id="3.30.1490.10:FF:000001">
    <property type="entry name" value="30S ribosomal protein S8"/>
    <property type="match status" value="1"/>
</dbReference>
<dbReference type="Gene3D" id="3.30.1370.30">
    <property type="match status" value="1"/>
</dbReference>
<evidence type="ECO:0000256" key="4">
    <source>
        <dbReference type="ARBA" id="ARBA00035258"/>
    </source>
</evidence>
<reference evidence="6" key="1">
    <citation type="submission" date="2020-07" db="EMBL/GenBank/DDBJ databases">
        <title>Huge and variable diversity of episymbiotic CPR bacteria and DPANN archaea in groundwater ecosystems.</title>
        <authorList>
            <person name="He C.Y."/>
            <person name="Keren R."/>
            <person name="Whittaker M."/>
            <person name="Farag I.F."/>
            <person name="Doudna J."/>
            <person name="Cate J.H.D."/>
            <person name="Banfield J.F."/>
        </authorList>
    </citation>
    <scope>NUCLEOTIDE SEQUENCE</scope>
    <source>
        <strain evidence="6">NC_groundwater_17_Pr7_B-0.1um_64_12</strain>
    </source>
</reference>
<comment type="similarity">
    <text evidence="1 5">Belongs to the universal ribosomal protein uS8 family.</text>
</comment>
<keyword evidence="2 5" id="KW-0689">Ribosomal protein</keyword>
<gene>
    <name evidence="5 6" type="primary">rpsH</name>
    <name evidence="6" type="ORF">HYR64_02750</name>
</gene>
<dbReference type="GO" id="GO:0005840">
    <property type="term" value="C:ribosome"/>
    <property type="evidence" value="ECO:0007669"/>
    <property type="project" value="UniProtKB-KW"/>
</dbReference>
<dbReference type="GO" id="GO:1990904">
    <property type="term" value="C:ribonucleoprotein complex"/>
    <property type="evidence" value="ECO:0007669"/>
    <property type="project" value="UniProtKB-KW"/>
</dbReference>
<sequence length="131" mass="14733">MHSDPIADLLTRIRNGAQAHLDSVVIPHSKIKVEIVKILEAEGYLTGHEVSTEAKFPTIKAHIRYDAKRKPLINKIRRVSKPGLRVYKPCGELRPLRSGLATRILSTSQGLMTDREARRRQIGGEVICEVF</sequence>
<dbReference type="AlphaFoldDB" id="A0A931LUD8"/>
<comment type="function">
    <text evidence="5">One of the primary rRNA binding proteins, it binds directly to 16S rRNA central domain where it helps coordinate assembly of the platform of the 30S subunit.</text>
</comment>
<protein>
    <recommendedName>
        <fullName evidence="4 5">Small ribosomal subunit protein uS8</fullName>
    </recommendedName>
</protein>
<accession>A0A931LUD8</accession>
<dbReference type="GO" id="GO:0005737">
    <property type="term" value="C:cytoplasm"/>
    <property type="evidence" value="ECO:0007669"/>
    <property type="project" value="UniProtKB-ARBA"/>
</dbReference>
<evidence type="ECO:0000313" key="6">
    <source>
        <dbReference type="EMBL" id="MBI1756006.1"/>
    </source>
</evidence>
<proteinExistence type="inferred from homology"/>
<evidence type="ECO:0000313" key="7">
    <source>
        <dbReference type="Proteomes" id="UP000727962"/>
    </source>
</evidence>
<evidence type="ECO:0000256" key="1">
    <source>
        <dbReference type="ARBA" id="ARBA00006471"/>
    </source>
</evidence>
<keyword evidence="3 5" id="KW-0687">Ribonucleoprotein</keyword>
<name>A0A931LUD8_FIMGI</name>
<dbReference type="InterPro" id="IPR000630">
    <property type="entry name" value="Ribosomal_uS8"/>
</dbReference>
<dbReference type="SUPFAM" id="SSF56047">
    <property type="entry name" value="Ribosomal protein S8"/>
    <property type="match status" value="1"/>
</dbReference>
<dbReference type="PANTHER" id="PTHR11758">
    <property type="entry name" value="40S RIBOSOMAL PROTEIN S15A"/>
    <property type="match status" value="1"/>
</dbReference>
<dbReference type="GO" id="GO:0003735">
    <property type="term" value="F:structural constituent of ribosome"/>
    <property type="evidence" value="ECO:0007669"/>
    <property type="project" value="InterPro"/>
</dbReference>
<organism evidence="6 7">
    <name type="scientific">Fimbriimonas ginsengisoli</name>
    <dbReference type="NCBI Taxonomy" id="1005039"/>
    <lineage>
        <taxon>Bacteria</taxon>
        <taxon>Bacillati</taxon>
        <taxon>Armatimonadota</taxon>
        <taxon>Fimbriimonadia</taxon>
        <taxon>Fimbriimonadales</taxon>
        <taxon>Fimbriimonadaceae</taxon>
        <taxon>Fimbriimonas</taxon>
    </lineage>
</organism>
<dbReference type="HAMAP" id="MF_01302_B">
    <property type="entry name" value="Ribosomal_uS8_B"/>
    <property type="match status" value="1"/>
</dbReference>
<dbReference type="NCBIfam" id="NF001109">
    <property type="entry name" value="PRK00136.1"/>
    <property type="match status" value="1"/>
</dbReference>